<dbReference type="Gramene" id="KVH87611">
    <property type="protein sequence ID" value="KVH87611"/>
    <property type="gene ID" value="Ccrd_025104"/>
</dbReference>
<dbReference type="AlphaFoldDB" id="A0A118JRY1"/>
<reference evidence="5 6" key="1">
    <citation type="journal article" date="2016" name="Sci. Rep.">
        <title>The genome sequence of the outbreeding globe artichoke constructed de novo incorporating a phase-aware low-pass sequencing strategy of F1 progeny.</title>
        <authorList>
            <person name="Scaglione D."/>
            <person name="Reyes-Chin-Wo S."/>
            <person name="Acquadro A."/>
            <person name="Froenicke L."/>
            <person name="Portis E."/>
            <person name="Beitel C."/>
            <person name="Tirone M."/>
            <person name="Mauro R."/>
            <person name="Lo Monaco A."/>
            <person name="Mauromicale G."/>
            <person name="Faccioli P."/>
            <person name="Cattivelli L."/>
            <person name="Rieseberg L."/>
            <person name="Michelmore R."/>
            <person name="Lanteri S."/>
        </authorList>
    </citation>
    <scope>NUCLEOTIDE SEQUENCE [LARGE SCALE GENOMIC DNA]</scope>
    <source>
        <strain evidence="5">2C</strain>
    </source>
</reference>
<dbReference type="Proteomes" id="UP000243975">
    <property type="component" value="Unassembled WGS sequence"/>
</dbReference>
<gene>
    <name evidence="5" type="ORF">Ccrd_025104</name>
</gene>
<proteinExistence type="inferred from homology"/>
<feature type="domain" description="Sulfotransferase" evidence="4">
    <location>
        <begin position="6"/>
        <end position="143"/>
    </location>
</feature>
<dbReference type="EC" id="2.8.2.-" evidence="3"/>
<protein>
    <recommendedName>
        <fullName evidence="3">Sulfotransferase</fullName>
        <ecNumber evidence="3">2.8.2.-</ecNumber>
    </recommendedName>
</protein>
<evidence type="ECO:0000259" key="4">
    <source>
        <dbReference type="Pfam" id="PF00685"/>
    </source>
</evidence>
<dbReference type="Gene3D" id="3.40.50.300">
    <property type="entry name" value="P-loop containing nucleotide triphosphate hydrolases"/>
    <property type="match status" value="2"/>
</dbReference>
<keyword evidence="2 3" id="KW-0808">Transferase</keyword>
<dbReference type="InterPro" id="IPR027417">
    <property type="entry name" value="P-loop_NTPase"/>
</dbReference>
<comment type="caution">
    <text evidence="5">The sequence shown here is derived from an EMBL/GenBank/DDBJ whole genome shotgun (WGS) entry which is preliminary data.</text>
</comment>
<evidence type="ECO:0000256" key="1">
    <source>
        <dbReference type="ARBA" id="ARBA00005771"/>
    </source>
</evidence>
<evidence type="ECO:0000256" key="3">
    <source>
        <dbReference type="RuleBase" id="RU361155"/>
    </source>
</evidence>
<keyword evidence="6" id="KW-1185">Reference proteome</keyword>
<dbReference type="PANTHER" id="PTHR11783">
    <property type="entry name" value="SULFOTRANSFERASE SULT"/>
    <property type="match status" value="1"/>
</dbReference>
<organism evidence="5 6">
    <name type="scientific">Cynara cardunculus var. scolymus</name>
    <name type="common">Globe artichoke</name>
    <name type="synonym">Cynara scolymus</name>
    <dbReference type="NCBI Taxonomy" id="59895"/>
    <lineage>
        <taxon>Eukaryota</taxon>
        <taxon>Viridiplantae</taxon>
        <taxon>Streptophyta</taxon>
        <taxon>Embryophyta</taxon>
        <taxon>Tracheophyta</taxon>
        <taxon>Spermatophyta</taxon>
        <taxon>Magnoliopsida</taxon>
        <taxon>eudicotyledons</taxon>
        <taxon>Gunneridae</taxon>
        <taxon>Pentapetalae</taxon>
        <taxon>asterids</taxon>
        <taxon>campanulids</taxon>
        <taxon>Asterales</taxon>
        <taxon>Asteraceae</taxon>
        <taxon>Carduoideae</taxon>
        <taxon>Cardueae</taxon>
        <taxon>Carduinae</taxon>
        <taxon>Cynara</taxon>
    </lineage>
</organism>
<dbReference type="InterPro" id="IPR000863">
    <property type="entry name" value="Sulfotransferase_dom"/>
</dbReference>
<sequence>MGTNPLEDAFEKFCAGVSIYGPFWDHMLGYWKESLNNPQKVFFLKYEEMKEQPELHLKKLADFLGCSFSSKEEEERTVDEILEICSFDNLSNLKVNKEGKLPSGEDFSAFFRKGEVGDWKNHLTPEMVERLDNICEEKFQGSGLFMLPALPEHWIYTFMWLLGGVIAFNHGSALEPDHSLPKYLQDPLVSKECKDLMSTLSKNRGWVLPVMYNYQGFWHSISHLQGVLSFQKHFPAQDTDIFVVTAPKSGTTWLKAISFAILNRTSYPITSGDHPLLKTNSHELVPFVEDIYADNPNPDFSSMPPPRLFATHVSHVSLPESVHVSKCKIVYMCRNPKDLFVSAFHFTNKLRLEHMGVNSIEEMFDLFCKGVSLYGPYWDQVLGYWNESLQRPKQVLFLKYEEMKEHPGTELRKLAEFYGCPITPKEEEEGIVDAILRLCSFETLSNLEVNKNGTLTTGLSNQAYFRRGEIGDWKNHLTAEMVEQLDMITEDKFHGSGLTF</sequence>
<evidence type="ECO:0000256" key="2">
    <source>
        <dbReference type="ARBA" id="ARBA00022679"/>
    </source>
</evidence>
<name>A0A118JRY1_CYNCS</name>
<feature type="domain" description="Sulfotransferase" evidence="4">
    <location>
        <begin position="238"/>
        <end position="497"/>
    </location>
</feature>
<dbReference type="SUPFAM" id="SSF52540">
    <property type="entry name" value="P-loop containing nucleoside triphosphate hydrolases"/>
    <property type="match status" value="2"/>
</dbReference>
<accession>A0A118JRY1</accession>
<evidence type="ECO:0000313" key="5">
    <source>
        <dbReference type="EMBL" id="KVH87611.1"/>
    </source>
</evidence>
<dbReference type="EMBL" id="LEKV01006007">
    <property type="protein sequence ID" value="KVH87611.1"/>
    <property type="molecule type" value="Genomic_DNA"/>
</dbReference>
<dbReference type="OMA" id="WIMEITF"/>
<comment type="similarity">
    <text evidence="1 3">Belongs to the sulfotransferase 1 family.</text>
</comment>
<dbReference type="GO" id="GO:0008146">
    <property type="term" value="F:sulfotransferase activity"/>
    <property type="evidence" value="ECO:0007669"/>
    <property type="project" value="InterPro"/>
</dbReference>
<evidence type="ECO:0000313" key="6">
    <source>
        <dbReference type="Proteomes" id="UP000243975"/>
    </source>
</evidence>
<dbReference type="Pfam" id="PF00685">
    <property type="entry name" value="Sulfotransfer_1"/>
    <property type="match status" value="2"/>
</dbReference>